<protein>
    <submittedName>
        <fullName evidence="1">Uncharacterized protein</fullName>
    </submittedName>
</protein>
<gene>
    <name evidence="1" type="ORF">APLA_LOCUS511</name>
</gene>
<dbReference type="AlphaFoldDB" id="A0A8S0YP82"/>
<organism evidence="1 2">
    <name type="scientific">Arctia plantaginis</name>
    <name type="common">Wood tiger moth</name>
    <name type="synonym">Phalaena plantaginis</name>
    <dbReference type="NCBI Taxonomy" id="874455"/>
    <lineage>
        <taxon>Eukaryota</taxon>
        <taxon>Metazoa</taxon>
        <taxon>Ecdysozoa</taxon>
        <taxon>Arthropoda</taxon>
        <taxon>Hexapoda</taxon>
        <taxon>Insecta</taxon>
        <taxon>Pterygota</taxon>
        <taxon>Neoptera</taxon>
        <taxon>Endopterygota</taxon>
        <taxon>Lepidoptera</taxon>
        <taxon>Glossata</taxon>
        <taxon>Ditrysia</taxon>
        <taxon>Noctuoidea</taxon>
        <taxon>Erebidae</taxon>
        <taxon>Arctiinae</taxon>
        <taxon>Arctia</taxon>
    </lineage>
</organism>
<accession>A0A8S0YP82</accession>
<reference evidence="1 2" key="1">
    <citation type="submission" date="2020-04" db="EMBL/GenBank/DDBJ databases">
        <authorList>
            <person name="Wallbank WR R."/>
            <person name="Pardo Diaz C."/>
            <person name="Kozak K."/>
            <person name="Martin S."/>
            <person name="Jiggins C."/>
            <person name="Moest M."/>
            <person name="Warren A I."/>
            <person name="Byers J.R.P. K."/>
            <person name="Montejo-Kovacevich G."/>
            <person name="Yen C E."/>
        </authorList>
    </citation>
    <scope>NUCLEOTIDE SEQUENCE [LARGE SCALE GENOMIC DNA]</scope>
</reference>
<comment type="caution">
    <text evidence="1">The sequence shown here is derived from an EMBL/GenBank/DDBJ whole genome shotgun (WGS) entry which is preliminary data.</text>
</comment>
<evidence type="ECO:0000313" key="2">
    <source>
        <dbReference type="Proteomes" id="UP000494106"/>
    </source>
</evidence>
<evidence type="ECO:0000313" key="1">
    <source>
        <dbReference type="EMBL" id="CAB3221222.1"/>
    </source>
</evidence>
<dbReference type="Proteomes" id="UP000494106">
    <property type="component" value="Unassembled WGS sequence"/>
</dbReference>
<keyword evidence="2" id="KW-1185">Reference proteome</keyword>
<dbReference type="OrthoDB" id="7485997at2759"/>
<sequence length="89" mass="9846">MAACRIAEAAIRRDDCSLSFIRGAGGLGRKTSRAARRYRFCPTLPPRHPISRRTQHPTSSALLSCLPNTSDRNYALTTCCHSSKYCCLT</sequence>
<proteinExistence type="predicted"/>
<dbReference type="EMBL" id="CADEBC010000062">
    <property type="protein sequence ID" value="CAB3221222.1"/>
    <property type="molecule type" value="Genomic_DNA"/>
</dbReference>
<name>A0A8S0YP82_ARCPL</name>